<dbReference type="PANTHER" id="PTHR12708">
    <property type="entry name" value="DNA POLYMERASE EPSILON SUBUNIT B"/>
    <property type="match status" value="1"/>
</dbReference>
<dbReference type="PANTHER" id="PTHR12708:SF0">
    <property type="entry name" value="DNA POLYMERASE EPSILON SUBUNIT 2"/>
    <property type="match status" value="1"/>
</dbReference>
<comment type="function">
    <text evidence="6">Participates in DNA repair and in chromosomal DNA replication.</text>
</comment>
<dbReference type="Pfam" id="PF12213">
    <property type="entry name" value="Dpoe2NT"/>
    <property type="match status" value="1"/>
</dbReference>
<evidence type="ECO:0000259" key="8">
    <source>
        <dbReference type="Pfam" id="PF12213"/>
    </source>
</evidence>
<dbReference type="EMBL" id="JBFDAA010000008">
    <property type="protein sequence ID" value="KAL1130189.1"/>
    <property type="molecule type" value="Genomic_DNA"/>
</dbReference>
<comment type="caution">
    <text evidence="9">The sequence shown here is derived from an EMBL/GenBank/DDBJ whole genome shotgun (WGS) entry which is preliminary data.</text>
</comment>
<comment type="similarity">
    <text evidence="2 6">Belongs to the DNA polymerase epsilon subunit B family.</text>
</comment>
<evidence type="ECO:0000313" key="9">
    <source>
        <dbReference type="EMBL" id="KAL1130189.1"/>
    </source>
</evidence>
<dbReference type="InterPro" id="IPR029052">
    <property type="entry name" value="Metallo-depent_PP-like"/>
</dbReference>
<dbReference type="Pfam" id="PF04042">
    <property type="entry name" value="DNA_pol_E_B"/>
    <property type="match status" value="1"/>
</dbReference>
<dbReference type="GO" id="GO:0003677">
    <property type="term" value="F:DNA binding"/>
    <property type="evidence" value="ECO:0007669"/>
    <property type="project" value="UniProtKB-UniRule"/>
</dbReference>
<keyword evidence="5 6" id="KW-0539">Nucleus</keyword>
<evidence type="ECO:0000256" key="6">
    <source>
        <dbReference type="PIRNR" id="PIRNR000799"/>
    </source>
</evidence>
<keyword evidence="4 6" id="KW-0238">DNA-binding</keyword>
<dbReference type="Proteomes" id="UP001558652">
    <property type="component" value="Unassembled WGS sequence"/>
</dbReference>
<feature type="domain" description="DNA polymerase epsilon subunit B N-terminal" evidence="8">
    <location>
        <begin position="2"/>
        <end position="73"/>
    </location>
</feature>
<evidence type="ECO:0000256" key="1">
    <source>
        <dbReference type="ARBA" id="ARBA00004123"/>
    </source>
</evidence>
<evidence type="ECO:0000256" key="4">
    <source>
        <dbReference type="ARBA" id="ARBA00023125"/>
    </source>
</evidence>
<dbReference type="GO" id="GO:0008622">
    <property type="term" value="C:epsilon DNA polymerase complex"/>
    <property type="evidence" value="ECO:0007669"/>
    <property type="project" value="UniProtKB-UniRule"/>
</dbReference>
<dbReference type="InterPro" id="IPR007185">
    <property type="entry name" value="DNA_pol_a/d/e_bsu"/>
</dbReference>
<dbReference type="Gene3D" id="3.60.21.60">
    <property type="match status" value="1"/>
</dbReference>
<dbReference type="GO" id="GO:0006260">
    <property type="term" value="P:DNA replication"/>
    <property type="evidence" value="ECO:0007669"/>
    <property type="project" value="UniProtKB-KW"/>
</dbReference>
<dbReference type="PIRSF" id="PIRSF000799">
    <property type="entry name" value="DNA_pol_eps_2"/>
    <property type="match status" value="1"/>
</dbReference>
<evidence type="ECO:0000256" key="5">
    <source>
        <dbReference type="ARBA" id="ARBA00023242"/>
    </source>
</evidence>
<accession>A0ABD0YHT3</accession>
<keyword evidence="10" id="KW-1185">Reference proteome</keyword>
<gene>
    <name evidence="9" type="ORF">AAG570_013127</name>
</gene>
<organism evidence="9 10">
    <name type="scientific">Ranatra chinensis</name>
    <dbReference type="NCBI Taxonomy" id="642074"/>
    <lineage>
        <taxon>Eukaryota</taxon>
        <taxon>Metazoa</taxon>
        <taxon>Ecdysozoa</taxon>
        <taxon>Arthropoda</taxon>
        <taxon>Hexapoda</taxon>
        <taxon>Insecta</taxon>
        <taxon>Pterygota</taxon>
        <taxon>Neoptera</taxon>
        <taxon>Paraneoptera</taxon>
        <taxon>Hemiptera</taxon>
        <taxon>Heteroptera</taxon>
        <taxon>Panheteroptera</taxon>
        <taxon>Nepomorpha</taxon>
        <taxon>Nepidae</taxon>
        <taxon>Ranatrinae</taxon>
        <taxon>Ranatra</taxon>
    </lineage>
</organism>
<evidence type="ECO:0000256" key="3">
    <source>
        <dbReference type="ARBA" id="ARBA00022705"/>
    </source>
</evidence>
<evidence type="ECO:0000256" key="2">
    <source>
        <dbReference type="ARBA" id="ARBA00009560"/>
    </source>
</evidence>
<reference evidence="9 10" key="1">
    <citation type="submission" date="2024-07" db="EMBL/GenBank/DDBJ databases">
        <title>Chromosome-level genome assembly of the water stick insect Ranatra chinensis (Heteroptera: Nepidae).</title>
        <authorList>
            <person name="Liu X."/>
        </authorList>
    </citation>
    <scope>NUCLEOTIDE SEQUENCE [LARGE SCALE GENOMIC DNA]</scope>
    <source>
        <strain evidence="9">Cailab_2021Rc</strain>
        <tissue evidence="9">Muscle</tissue>
    </source>
</reference>
<evidence type="ECO:0000313" key="10">
    <source>
        <dbReference type="Proteomes" id="UP001558652"/>
    </source>
</evidence>
<feature type="domain" description="DNA polymerase alpha/delta/epsilon subunit B" evidence="7">
    <location>
        <begin position="278"/>
        <end position="478"/>
    </location>
</feature>
<sequence>MSNQLKNHIISLFRLNGFSLRGEACDFLLANLEPLPGDDRNVWLEKITDWLLKENLTSPVIEKKQLEAAIIECCKVSSEDDDNLLTVYSAFNVPRFYFDITRKKFLPSANKQCPELFSSPQEKGAIYRCRYTVLQQKTLRNKLFRSTTQGNSQFRLCTIDSLLSVTSSVNNIIVLGMIAQLKEEKYYLEDPTGIVPLDLAETIYHDGLFAETCFVLVEGCYRDGILFVKAIGLPPREPSDVSRIYFGSPNSFGGPLDLHIRNNRKLLNIEKRRTDSMFVFISDIWLDQPKVLEKLEMLFDGYSQTPPTAFILMGNFLSGQKGSQHFSALRSGFRSLGDIISQYSELANNSKFILVPGPIDLPNANILPRPEFPDTLVAELKNRLKHLTLASNPCRIRYCTQEIVLIRENILTKLCRNSIHFPETKDIPLHFVKTIICQSHLAPLSLNVCPLYWGYDAALQLYPCPDMIVVGEQQKPFSVCYNDCNVINPGSFSKGEFTFKVYYPATKEIDECQIPVNVQ</sequence>
<dbReference type="SUPFAM" id="SSF56300">
    <property type="entry name" value="Metallo-dependent phosphatases"/>
    <property type="match status" value="1"/>
</dbReference>
<comment type="subcellular location">
    <subcellularLocation>
        <location evidence="1 6">Nucleus</location>
    </subcellularLocation>
</comment>
<dbReference type="Gene3D" id="1.10.8.60">
    <property type="match status" value="1"/>
</dbReference>
<dbReference type="InterPro" id="IPR016266">
    <property type="entry name" value="POLE2"/>
</dbReference>
<dbReference type="InterPro" id="IPR024639">
    <property type="entry name" value="DNA_pol_e_bsu_N"/>
</dbReference>
<proteinExistence type="inferred from homology"/>
<keyword evidence="3 6" id="KW-0235">DNA replication</keyword>
<dbReference type="AlphaFoldDB" id="A0ABD0YHT3"/>
<evidence type="ECO:0000259" key="7">
    <source>
        <dbReference type="Pfam" id="PF04042"/>
    </source>
</evidence>
<name>A0ABD0YHT3_9HEMI</name>
<protein>
    <recommendedName>
        <fullName evidence="6">DNA polymerase epsilon subunit</fullName>
    </recommendedName>
    <alternativeName>
        <fullName evidence="6">DNA polymerase II subunit 2</fullName>
    </alternativeName>
</protein>